<keyword evidence="2" id="KW-1185">Reference proteome</keyword>
<proteinExistence type="predicted"/>
<organism evidence="1 2">
    <name type="scientific">Paenibacillus hodogayensis</name>
    <dbReference type="NCBI Taxonomy" id="279208"/>
    <lineage>
        <taxon>Bacteria</taxon>
        <taxon>Bacillati</taxon>
        <taxon>Bacillota</taxon>
        <taxon>Bacilli</taxon>
        <taxon>Bacillales</taxon>
        <taxon>Paenibacillaceae</taxon>
        <taxon>Paenibacillus</taxon>
    </lineage>
</organism>
<dbReference type="InterPro" id="IPR011009">
    <property type="entry name" value="Kinase-like_dom_sf"/>
</dbReference>
<dbReference type="RefSeq" id="WP_344911836.1">
    <property type="nucleotide sequence ID" value="NZ_BAAAYO010000010.1"/>
</dbReference>
<gene>
    <name evidence="1" type="ORF">ACFFNY_07420</name>
</gene>
<comment type="caution">
    <text evidence="1">The sequence shown here is derived from an EMBL/GenBank/DDBJ whole genome shotgun (WGS) entry which is preliminary data.</text>
</comment>
<name>A0ABV5VT12_9BACL</name>
<protein>
    <submittedName>
        <fullName evidence="1">AarF/UbiB family protein</fullName>
    </submittedName>
</protein>
<dbReference type="SUPFAM" id="SSF56112">
    <property type="entry name" value="Protein kinase-like (PK-like)"/>
    <property type="match status" value="1"/>
</dbReference>
<sequence length="222" mass="24816">MDDYKRITVKPVIMDGKSKLEVHNPTSYPLIGAGAQGAVFLLSAKRCVKIYESPHSAAAERAALAAARGSAFFPKLYESGEKYVVMEYIEGPTLQDVLRKDTSRFDDAIAAQLIAILKEMRSMNFARIDTRIGHILIPSTGGMKVIDHSGAFRITSRAPFRLIKSLHQAHVLPVFLRYAARHEPKLYRKWLRKWEEGTNIEGVPPLPPLEQMLTEAGPEGLF</sequence>
<dbReference type="EMBL" id="JBHMAG010000007">
    <property type="protein sequence ID" value="MFB9751393.1"/>
    <property type="molecule type" value="Genomic_DNA"/>
</dbReference>
<reference evidence="1 2" key="1">
    <citation type="submission" date="2024-09" db="EMBL/GenBank/DDBJ databases">
        <authorList>
            <person name="Sun Q."/>
            <person name="Mori K."/>
        </authorList>
    </citation>
    <scope>NUCLEOTIDE SEQUENCE [LARGE SCALE GENOMIC DNA]</scope>
    <source>
        <strain evidence="1 2">JCM 12520</strain>
    </source>
</reference>
<accession>A0ABV5VT12</accession>
<evidence type="ECO:0000313" key="1">
    <source>
        <dbReference type="EMBL" id="MFB9751393.1"/>
    </source>
</evidence>
<evidence type="ECO:0000313" key="2">
    <source>
        <dbReference type="Proteomes" id="UP001589619"/>
    </source>
</evidence>
<dbReference type="Proteomes" id="UP001589619">
    <property type="component" value="Unassembled WGS sequence"/>
</dbReference>
<dbReference type="Gene3D" id="1.10.510.10">
    <property type="entry name" value="Transferase(Phosphotransferase) domain 1"/>
    <property type="match status" value="1"/>
</dbReference>